<evidence type="ECO:0000313" key="3">
    <source>
        <dbReference type="Proteomes" id="UP000054715"/>
    </source>
</evidence>
<dbReference type="AlphaFoldDB" id="A0A0W0UZE5"/>
<organism evidence="2 3">
    <name type="scientific">Legionella jamestowniensis</name>
    <dbReference type="NCBI Taxonomy" id="455"/>
    <lineage>
        <taxon>Bacteria</taxon>
        <taxon>Pseudomonadati</taxon>
        <taxon>Pseudomonadota</taxon>
        <taxon>Gammaproteobacteria</taxon>
        <taxon>Legionellales</taxon>
        <taxon>Legionellaceae</taxon>
        <taxon>Legionella</taxon>
    </lineage>
</organism>
<feature type="domain" description="Glutamine amidotransferase" evidence="1">
    <location>
        <begin position="228"/>
        <end position="424"/>
    </location>
</feature>
<evidence type="ECO:0000259" key="1">
    <source>
        <dbReference type="Pfam" id="PF00117"/>
    </source>
</evidence>
<accession>A0A0W0UZE5</accession>
<name>A0A0W0UZE5_9GAMM</name>
<proteinExistence type="predicted"/>
<reference evidence="2 3" key="1">
    <citation type="submission" date="2015-11" db="EMBL/GenBank/DDBJ databases">
        <title>Genomic analysis of 38 Legionella species identifies large and diverse effector repertoires.</title>
        <authorList>
            <person name="Burstein D."/>
            <person name="Amaro F."/>
            <person name="Zusman T."/>
            <person name="Lifshitz Z."/>
            <person name="Cohen O."/>
            <person name="Gilbert J.A."/>
            <person name="Pupko T."/>
            <person name="Shuman H.A."/>
            <person name="Segal G."/>
        </authorList>
    </citation>
    <scope>NUCLEOTIDE SEQUENCE [LARGE SCALE GENOMIC DNA]</scope>
    <source>
        <strain evidence="2 3">JA-26-G1-E2</strain>
    </source>
</reference>
<sequence>MKCGMPQPITQQQLVSFIQKKFLSQTKPLQEFDWTTNLNAEGFTSEFININFYEVLKALNSTTLPDNVKTSFLMVKGHFTAINFTNCVDIWCIEEAKFHGCQFQNCSSKGFESVELKNCIFENVIFESAMLSDLDCSEVGFIRCKFANSILKDFLSEDVNFKACEFNSSFLLDIPDIDTESYKDNKLDKSTLMVNTAWDDIHFSTHYTDIPDKPLLLVLYCHDDGVIYANMLLNFLREKGVELLLIHPKMGFAHPILNEYANRINGIVLPGGPDIPVHNPHHQRFSFEKNLLQFAIDNHIPTLGICRGHQLIGYFFGAKIIPVTTHQQSIIHVKAKESKSHRLLQRKFEKYSRLADEESKKLVQAHAKGGYIYKSECNHSQAIFFKKNSRDKQHIKIVSRGLDNVIEAMEIGDHILTFQHHNEALVAGKNKIAKALLKQYLELVNTHFQTLDHTRNKFFQ</sequence>
<dbReference type="InterPro" id="IPR017926">
    <property type="entry name" value="GATASE"/>
</dbReference>
<dbReference type="SUPFAM" id="SSF141571">
    <property type="entry name" value="Pentapeptide repeat-like"/>
    <property type="match status" value="1"/>
</dbReference>
<protein>
    <submittedName>
        <fullName evidence="2">GMP synthase subunit A</fullName>
    </submittedName>
</protein>
<dbReference type="Gene3D" id="3.40.50.880">
    <property type="match status" value="1"/>
</dbReference>
<gene>
    <name evidence="2" type="ORF">Ljam_0013</name>
</gene>
<dbReference type="OrthoDB" id="9813383at2"/>
<dbReference type="PROSITE" id="PS51273">
    <property type="entry name" value="GATASE_TYPE_1"/>
    <property type="match status" value="1"/>
</dbReference>
<dbReference type="SUPFAM" id="SSF52317">
    <property type="entry name" value="Class I glutamine amidotransferase-like"/>
    <property type="match status" value="1"/>
</dbReference>
<dbReference type="Gene3D" id="2.160.20.80">
    <property type="entry name" value="E3 ubiquitin-protein ligase SopA"/>
    <property type="match status" value="1"/>
</dbReference>
<comment type="caution">
    <text evidence="2">The sequence shown here is derived from an EMBL/GenBank/DDBJ whole genome shotgun (WGS) entry which is preliminary data.</text>
</comment>
<dbReference type="InterPro" id="IPR029062">
    <property type="entry name" value="Class_I_gatase-like"/>
</dbReference>
<dbReference type="PATRIC" id="fig|455.5.peg.15"/>
<evidence type="ECO:0000313" key="2">
    <source>
        <dbReference type="EMBL" id="KTD13223.1"/>
    </source>
</evidence>
<dbReference type="STRING" id="455.Ljam_0013"/>
<dbReference type="EMBL" id="LNYG01000001">
    <property type="protein sequence ID" value="KTD13223.1"/>
    <property type="molecule type" value="Genomic_DNA"/>
</dbReference>
<dbReference type="Pfam" id="PF00117">
    <property type="entry name" value="GATase"/>
    <property type="match status" value="1"/>
</dbReference>
<dbReference type="Proteomes" id="UP000054715">
    <property type="component" value="Unassembled WGS sequence"/>
</dbReference>